<dbReference type="EMBL" id="MU826829">
    <property type="protein sequence ID" value="KAJ7374130.1"/>
    <property type="molecule type" value="Genomic_DNA"/>
</dbReference>
<comment type="caution">
    <text evidence="2">The sequence shown here is derived from an EMBL/GenBank/DDBJ whole genome shotgun (WGS) entry which is preliminary data.</text>
</comment>
<sequence>MAIAHDLVRELLFFILLYGFDLGTDISVLFEAHRSYTAYKSFLENSNDARNSTSKQIIFCSSGPWNKDDYKREFKAFGATLVAMKFFTALAGFLILSYLIAYTVLIIHRLITNSDPEENQSDKYVTVKFVFAFVCSMLQDIPLTCLAVDLYVKRSGSHGLTCWACYHDETCADKYILGKRFKHTTTLLAVSLTAAVIVSLCKGLTTFYRWSKVDNCRCYELRGCVSIFVGGCFALVIMTPCLGILKFSFFTLPSESANVFSGITDRLFMMGIIIWGVFIVVAFCCPLLRCIQQRQQRA</sequence>
<dbReference type="Proteomes" id="UP001163046">
    <property type="component" value="Unassembled WGS sequence"/>
</dbReference>
<feature type="transmembrane region" description="Helical" evidence="1">
    <location>
        <begin position="129"/>
        <end position="151"/>
    </location>
</feature>
<feature type="transmembrane region" description="Helical" evidence="1">
    <location>
        <begin position="86"/>
        <end position="108"/>
    </location>
</feature>
<organism evidence="2 3">
    <name type="scientific">Desmophyllum pertusum</name>
    <dbReference type="NCBI Taxonomy" id="174260"/>
    <lineage>
        <taxon>Eukaryota</taxon>
        <taxon>Metazoa</taxon>
        <taxon>Cnidaria</taxon>
        <taxon>Anthozoa</taxon>
        <taxon>Hexacorallia</taxon>
        <taxon>Scleractinia</taxon>
        <taxon>Caryophylliina</taxon>
        <taxon>Caryophylliidae</taxon>
        <taxon>Desmophyllum</taxon>
    </lineage>
</organism>
<evidence type="ECO:0000256" key="1">
    <source>
        <dbReference type="SAM" id="Phobius"/>
    </source>
</evidence>
<dbReference type="AlphaFoldDB" id="A0A9X0CSK5"/>
<keyword evidence="1" id="KW-0472">Membrane</keyword>
<accession>A0A9X0CSK5</accession>
<keyword evidence="1" id="KW-1133">Transmembrane helix</keyword>
<feature type="transmembrane region" description="Helical" evidence="1">
    <location>
        <begin position="187"/>
        <end position="211"/>
    </location>
</feature>
<name>A0A9X0CSK5_9CNID</name>
<gene>
    <name evidence="2" type="ORF">OS493_009467</name>
</gene>
<feature type="transmembrane region" description="Helical" evidence="1">
    <location>
        <begin position="12"/>
        <end position="30"/>
    </location>
</feature>
<keyword evidence="3" id="KW-1185">Reference proteome</keyword>
<dbReference type="OrthoDB" id="5977605at2759"/>
<evidence type="ECO:0000313" key="3">
    <source>
        <dbReference type="Proteomes" id="UP001163046"/>
    </source>
</evidence>
<protein>
    <submittedName>
        <fullName evidence="2">Uncharacterized protein</fullName>
    </submittedName>
</protein>
<reference evidence="2" key="1">
    <citation type="submission" date="2023-01" db="EMBL/GenBank/DDBJ databases">
        <title>Genome assembly of the deep-sea coral Lophelia pertusa.</title>
        <authorList>
            <person name="Herrera S."/>
            <person name="Cordes E."/>
        </authorList>
    </citation>
    <scope>NUCLEOTIDE SEQUENCE</scope>
    <source>
        <strain evidence="2">USNM1676648</strain>
        <tissue evidence="2">Polyp</tissue>
    </source>
</reference>
<evidence type="ECO:0000313" key="2">
    <source>
        <dbReference type="EMBL" id="KAJ7374130.1"/>
    </source>
</evidence>
<proteinExistence type="predicted"/>
<feature type="transmembrane region" description="Helical" evidence="1">
    <location>
        <begin position="223"/>
        <end position="247"/>
    </location>
</feature>
<feature type="transmembrane region" description="Helical" evidence="1">
    <location>
        <begin position="267"/>
        <end position="288"/>
    </location>
</feature>
<keyword evidence="1" id="KW-0812">Transmembrane</keyword>